<dbReference type="RefSeq" id="XP_005757173.1">
    <property type="nucleotide sequence ID" value="XM_005757116.1"/>
</dbReference>
<dbReference type="PaxDb" id="2903-EOD04744"/>
<organism evidence="2 3">
    <name type="scientific">Emiliania huxleyi (strain CCMP1516)</name>
    <dbReference type="NCBI Taxonomy" id="280463"/>
    <lineage>
        <taxon>Eukaryota</taxon>
        <taxon>Haptista</taxon>
        <taxon>Haptophyta</taxon>
        <taxon>Prymnesiophyceae</taxon>
        <taxon>Isochrysidales</taxon>
        <taxon>Noelaerhabdaceae</taxon>
        <taxon>Emiliania</taxon>
    </lineage>
</organism>
<protein>
    <submittedName>
        <fullName evidence="2">Uncharacterized protein</fullName>
    </submittedName>
</protein>
<keyword evidence="1" id="KW-0812">Transmembrane</keyword>
<dbReference type="Proteomes" id="UP000013827">
    <property type="component" value="Unassembled WGS sequence"/>
</dbReference>
<sequence>MNGMMSFTGTMEEEFAHGSVGTMFLLMGLSWYLLSEYSGLQNGLLCFAIWAGFWIPTVVMGLRHLIRKAQQEVAEEGEKRLPWLRKQAAGAAIVAKQKREEGDDEAAEAAERAAADAKAEIAEIEARGKKLPVEMVEAKKEK</sequence>
<accession>A0A0D3IDH6</accession>
<reference evidence="3" key="1">
    <citation type="journal article" date="2013" name="Nature">
        <title>Pan genome of the phytoplankton Emiliania underpins its global distribution.</title>
        <authorList>
            <person name="Read B.A."/>
            <person name="Kegel J."/>
            <person name="Klute M.J."/>
            <person name="Kuo A."/>
            <person name="Lefebvre S.C."/>
            <person name="Maumus F."/>
            <person name="Mayer C."/>
            <person name="Miller J."/>
            <person name="Monier A."/>
            <person name="Salamov A."/>
            <person name="Young J."/>
            <person name="Aguilar M."/>
            <person name="Claverie J.M."/>
            <person name="Frickenhaus S."/>
            <person name="Gonzalez K."/>
            <person name="Herman E.K."/>
            <person name="Lin Y.C."/>
            <person name="Napier J."/>
            <person name="Ogata H."/>
            <person name="Sarno A.F."/>
            <person name="Shmutz J."/>
            <person name="Schroeder D."/>
            <person name="de Vargas C."/>
            <person name="Verret F."/>
            <person name="von Dassow P."/>
            <person name="Valentin K."/>
            <person name="Van de Peer Y."/>
            <person name="Wheeler G."/>
            <person name="Dacks J.B."/>
            <person name="Delwiche C.F."/>
            <person name="Dyhrman S.T."/>
            <person name="Glockner G."/>
            <person name="John U."/>
            <person name="Richards T."/>
            <person name="Worden A.Z."/>
            <person name="Zhang X."/>
            <person name="Grigoriev I.V."/>
            <person name="Allen A.E."/>
            <person name="Bidle K."/>
            <person name="Borodovsky M."/>
            <person name="Bowler C."/>
            <person name="Brownlee C."/>
            <person name="Cock J.M."/>
            <person name="Elias M."/>
            <person name="Gladyshev V.N."/>
            <person name="Groth M."/>
            <person name="Guda C."/>
            <person name="Hadaegh A."/>
            <person name="Iglesias-Rodriguez M.D."/>
            <person name="Jenkins J."/>
            <person name="Jones B.M."/>
            <person name="Lawson T."/>
            <person name="Leese F."/>
            <person name="Lindquist E."/>
            <person name="Lobanov A."/>
            <person name="Lomsadze A."/>
            <person name="Malik S.B."/>
            <person name="Marsh M.E."/>
            <person name="Mackinder L."/>
            <person name="Mock T."/>
            <person name="Mueller-Roeber B."/>
            <person name="Pagarete A."/>
            <person name="Parker M."/>
            <person name="Probert I."/>
            <person name="Quesneville H."/>
            <person name="Raines C."/>
            <person name="Rensing S.A."/>
            <person name="Riano-Pachon D.M."/>
            <person name="Richier S."/>
            <person name="Rokitta S."/>
            <person name="Shiraiwa Y."/>
            <person name="Soanes D.M."/>
            <person name="van der Giezen M."/>
            <person name="Wahlund T.M."/>
            <person name="Williams B."/>
            <person name="Wilson W."/>
            <person name="Wolfe G."/>
            <person name="Wurch L.L."/>
        </authorList>
    </citation>
    <scope>NUCLEOTIDE SEQUENCE</scope>
</reference>
<keyword evidence="1" id="KW-1133">Transmembrane helix</keyword>
<feature type="transmembrane region" description="Helical" evidence="1">
    <location>
        <begin position="15"/>
        <end position="34"/>
    </location>
</feature>
<dbReference type="GeneID" id="17250823"/>
<reference evidence="2" key="2">
    <citation type="submission" date="2024-10" db="UniProtKB">
        <authorList>
            <consortium name="EnsemblProtists"/>
        </authorList>
    </citation>
    <scope>IDENTIFICATION</scope>
</reference>
<dbReference type="RefSeq" id="XP_005761740.1">
    <property type="nucleotide sequence ID" value="XM_005761683.1"/>
</dbReference>
<dbReference type="KEGG" id="ehx:EMIHUDRAFT_216712"/>
<keyword evidence="3" id="KW-1185">Reference proteome</keyword>
<name>A0A0D3IDH6_EMIH1</name>
<dbReference type="EnsemblProtists" id="EOD09311">
    <property type="protein sequence ID" value="EOD09311"/>
    <property type="gene ID" value="EMIHUDRAFT_216712"/>
</dbReference>
<dbReference type="EnsemblProtists" id="EOD04744">
    <property type="protein sequence ID" value="EOD04744"/>
    <property type="gene ID" value="EMIHUDRAFT_220896"/>
</dbReference>
<keyword evidence="1" id="KW-0472">Membrane</keyword>
<evidence type="ECO:0000313" key="3">
    <source>
        <dbReference type="Proteomes" id="UP000013827"/>
    </source>
</evidence>
<dbReference type="AlphaFoldDB" id="A0A0D3IDH6"/>
<dbReference type="HOGENOM" id="CLU_1819471_0_0_1"/>
<evidence type="ECO:0000256" key="1">
    <source>
        <dbReference type="SAM" id="Phobius"/>
    </source>
</evidence>
<proteinExistence type="predicted"/>
<feature type="transmembrane region" description="Helical" evidence="1">
    <location>
        <begin position="40"/>
        <end position="62"/>
    </location>
</feature>
<dbReference type="KEGG" id="ehx:EMIHUDRAFT_220896"/>
<evidence type="ECO:0000313" key="2">
    <source>
        <dbReference type="EnsemblProtists" id="EOD09311"/>
    </source>
</evidence>
<dbReference type="GeneID" id="17255440"/>